<gene>
    <name evidence="3" type="ORF">ALQ04_01312</name>
</gene>
<name>A0A3M4M7E4_PSECI</name>
<organism evidence="3 4">
    <name type="scientific">Pseudomonas cichorii</name>
    <dbReference type="NCBI Taxonomy" id="36746"/>
    <lineage>
        <taxon>Bacteria</taxon>
        <taxon>Pseudomonadati</taxon>
        <taxon>Pseudomonadota</taxon>
        <taxon>Gammaproteobacteria</taxon>
        <taxon>Pseudomonadales</taxon>
        <taxon>Pseudomonadaceae</taxon>
        <taxon>Pseudomonas</taxon>
    </lineage>
</organism>
<dbReference type="AlphaFoldDB" id="A0A3M4M7E4"/>
<evidence type="ECO:0000313" key="4">
    <source>
        <dbReference type="Proteomes" id="UP000277236"/>
    </source>
</evidence>
<feature type="domain" description="VOC" evidence="2">
    <location>
        <begin position="132"/>
        <end position="246"/>
    </location>
</feature>
<dbReference type="PROSITE" id="PS51819">
    <property type="entry name" value="VOC"/>
    <property type="match status" value="1"/>
</dbReference>
<evidence type="ECO:0000259" key="1">
    <source>
        <dbReference type="PROSITE" id="PS51725"/>
    </source>
</evidence>
<dbReference type="Proteomes" id="UP000277236">
    <property type="component" value="Unassembled WGS sequence"/>
</dbReference>
<reference evidence="3 4" key="1">
    <citation type="submission" date="2018-08" db="EMBL/GenBank/DDBJ databases">
        <title>Recombination of ecologically and evolutionarily significant loci maintains genetic cohesion in the Pseudomonas syringae species complex.</title>
        <authorList>
            <person name="Dillon M."/>
            <person name="Thakur S."/>
            <person name="Almeida R.N.D."/>
            <person name="Weir B.S."/>
            <person name="Guttman D.S."/>
        </authorList>
    </citation>
    <scope>NUCLEOTIDE SEQUENCE [LARGE SCALE GENOMIC DNA]</scope>
    <source>
        <strain evidence="3 4">ICMP 3353</strain>
    </source>
</reference>
<sequence length="249" mass="26752">MPISLTSHWFILPGQEIEARQALMQLALDVQANEPGTLTYLVHTPFGADDRLQSLPPAEPLLVLFFESYASPDAFLAHVNGPLFSNFVAQHGHCFVSANGKPYTTVQFLDTLAGFAGRNVQGAADEVGNRHPAVMFEIIAKDSAAARAFYQQVFGWQYQSGTGGFSYIHFPAGTPPLLGGIGQADPDLPGFEPGHNFYLLVDALEPVLEAALAAGGSALMSPTAIDGYRFAMFKDPEGNPVGLIEHFNT</sequence>
<protein>
    <recommendedName>
        <fullName evidence="5">VOC domain-containing protein</fullName>
    </recommendedName>
</protein>
<dbReference type="InterPro" id="IPR007138">
    <property type="entry name" value="ABM_dom"/>
</dbReference>
<evidence type="ECO:0000259" key="2">
    <source>
        <dbReference type="PROSITE" id="PS51819"/>
    </source>
</evidence>
<dbReference type="Gene3D" id="3.10.180.10">
    <property type="entry name" value="2,3-Dihydroxybiphenyl 1,2-Dioxygenase, domain 1"/>
    <property type="match status" value="1"/>
</dbReference>
<evidence type="ECO:0000313" key="3">
    <source>
        <dbReference type="EMBL" id="RMQ49742.1"/>
    </source>
</evidence>
<proteinExistence type="predicted"/>
<feature type="domain" description="ABM" evidence="1">
    <location>
        <begin position="3"/>
        <end position="106"/>
    </location>
</feature>
<dbReference type="InterPro" id="IPR029068">
    <property type="entry name" value="Glyas_Bleomycin-R_OHBP_Dase"/>
</dbReference>
<dbReference type="InterPro" id="IPR004360">
    <property type="entry name" value="Glyas_Fos-R_dOase_dom"/>
</dbReference>
<dbReference type="PROSITE" id="PS51725">
    <property type="entry name" value="ABM"/>
    <property type="match status" value="1"/>
</dbReference>
<comment type="caution">
    <text evidence="3">The sequence shown here is derived from an EMBL/GenBank/DDBJ whole genome shotgun (WGS) entry which is preliminary data.</text>
</comment>
<dbReference type="PANTHER" id="PTHR33993">
    <property type="entry name" value="GLYOXALASE-RELATED"/>
    <property type="match status" value="1"/>
</dbReference>
<evidence type="ECO:0008006" key="5">
    <source>
        <dbReference type="Google" id="ProtNLM"/>
    </source>
</evidence>
<accession>A0A3M4M7E4</accession>
<dbReference type="RefSeq" id="WP_183142104.1">
    <property type="nucleotide sequence ID" value="NZ_RBRE01000014.1"/>
</dbReference>
<dbReference type="InterPro" id="IPR037523">
    <property type="entry name" value="VOC_core"/>
</dbReference>
<dbReference type="InterPro" id="IPR011008">
    <property type="entry name" value="Dimeric_a/b-barrel"/>
</dbReference>
<dbReference type="SUPFAM" id="SSF54593">
    <property type="entry name" value="Glyoxalase/Bleomycin resistance protein/Dihydroxybiphenyl dioxygenase"/>
    <property type="match status" value="1"/>
</dbReference>
<dbReference type="Gene3D" id="3.30.70.100">
    <property type="match status" value="1"/>
</dbReference>
<dbReference type="Pfam" id="PF00903">
    <property type="entry name" value="Glyoxalase"/>
    <property type="match status" value="1"/>
</dbReference>
<dbReference type="SUPFAM" id="SSF54909">
    <property type="entry name" value="Dimeric alpha+beta barrel"/>
    <property type="match status" value="1"/>
</dbReference>
<dbReference type="Pfam" id="PF03992">
    <property type="entry name" value="ABM"/>
    <property type="match status" value="1"/>
</dbReference>
<dbReference type="InterPro" id="IPR052164">
    <property type="entry name" value="Anthracycline_SecMetBiosynth"/>
</dbReference>
<dbReference type="EMBL" id="RBRE01000014">
    <property type="protein sequence ID" value="RMQ49742.1"/>
    <property type="molecule type" value="Genomic_DNA"/>
</dbReference>